<dbReference type="PANTHER" id="PTHR39069:SF4">
    <property type="entry name" value="LD24340P"/>
    <property type="match status" value="1"/>
</dbReference>
<evidence type="ECO:0000313" key="3">
    <source>
        <dbReference type="EMBL" id="EDV47118.1"/>
    </source>
</evidence>
<dbReference type="PhylomeDB" id="B3NVV3"/>
<dbReference type="eggNOG" id="KOG1218">
    <property type="taxonomic scope" value="Eukaryota"/>
</dbReference>
<evidence type="ECO:0000313" key="4">
    <source>
        <dbReference type="Proteomes" id="UP000008711"/>
    </source>
</evidence>
<dbReference type="AlphaFoldDB" id="B3NVV3"/>
<dbReference type="Proteomes" id="UP000008711">
    <property type="component" value="Unassembled WGS sequence"/>
</dbReference>
<dbReference type="KEGG" id="der:6550103"/>
<protein>
    <recommendedName>
        <fullName evidence="2">EB domain-containing protein</fullName>
    </recommendedName>
</protein>
<dbReference type="OrthoDB" id="5912242at2759"/>
<dbReference type="PANTHER" id="PTHR39069">
    <property type="entry name" value="ECDYSONE-INDUCIBLE GENE E1, ISOFORM A"/>
    <property type="match status" value="1"/>
</dbReference>
<accession>B3NVV3</accession>
<name>B3NVV3_DROER</name>
<feature type="domain" description="EB" evidence="2">
    <location>
        <begin position="97"/>
        <end position="154"/>
    </location>
</feature>
<keyword evidence="1" id="KW-0732">Signal</keyword>
<evidence type="ECO:0000259" key="2">
    <source>
        <dbReference type="Pfam" id="PF01683"/>
    </source>
</evidence>
<sequence length="345" mass="38400">MQPTQRWILMLLLAGFPAVRRAEDLLELSCSSDAQCVQFERGRCVDMACICTARGSGERVPCAPLEAKVKLTNIIGGTCPCPMPNAKCHTRWEQCLCSDGYVSSDDRRRCVPEVVQLGGSCEFQQQCQLADRFSSCIGNQCLCLDNFELYEGRCLAVLQSSCLEDKDCGSCGASICLSKRKRCGCSKNFVHNHNMTKCIQGSGYGDTCEHSSPCKMNLGADGRCLDHLCVCRSTHYPKRVANQVAKDENDDLDEVNKLERITCAPIVPFGAICRHDRECRMQPMEQENVTALTGHPMVCKWGECSCSETHRLEDNKCVFVENAATHYQLRGLVAFLCIQLTMILY</sequence>
<keyword evidence="4" id="KW-1185">Reference proteome</keyword>
<feature type="chain" id="PRO_5002795710" description="EB domain-containing protein" evidence="1">
    <location>
        <begin position="23"/>
        <end position="345"/>
    </location>
</feature>
<proteinExistence type="predicted"/>
<evidence type="ECO:0000256" key="1">
    <source>
        <dbReference type="SAM" id="SignalP"/>
    </source>
</evidence>
<dbReference type="Pfam" id="PF01683">
    <property type="entry name" value="EB"/>
    <property type="match status" value="1"/>
</dbReference>
<reference evidence="3 4" key="2">
    <citation type="journal article" date="2008" name="Bioinformatics">
        <title>Assembly reconciliation.</title>
        <authorList>
            <person name="Zimin A.V."/>
            <person name="Smith D.R."/>
            <person name="Sutton G."/>
            <person name="Yorke J.A."/>
        </authorList>
    </citation>
    <scope>NUCLEOTIDE SEQUENCE [LARGE SCALE GENOMIC DNA]</scope>
    <source>
        <strain evidence="3 4">TSC#14021-0224.01</strain>
    </source>
</reference>
<gene>
    <name evidence="3" type="primary">Dere\GG19467</name>
    <name evidence="3" type="synonym">dere_GLEANR_4209</name>
    <name evidence="3" type="synonym">GG19467</name>
    <name evidence="3" type="ORF">Dere_GG19467</name>
</gene>
<dbReference type="EMBL" id="CH954180">
    <property type="protein sequence ID" value="EDV47118.1"/>
    <property type="molecule type" value="Genomic_DNA"/>
</dbReference>
<dbReference type="OMA" id="QCAQFER"/>
<organism evidence="3 4">
    <name type="scientific">Drosophila erecta</name>
    <name type="common">Fruit fly</name>
    <dbReference type="NCBI Taxonomy" id="7220"/>
    <lineage>
        <taxon>Eukaryota</taxon>
        <taxon>Metazoa</taxon>
        <taxon>Ecdysozoa</taxon>
        <taxon>Arthropoda</taxon>
        <taxon>Hexapoda</taxon>
        <taxon>Insecta</taxon>
        <taxon>Pterygota</taxon>
        <taxon>Neoptera</taxon>
        <taxon>Endopterygota</taxon>
        <taxon>Diptera</taxon>
        <taxon>Brachycera</taxon>
        <taxon>Muscomorpha</taxon>
        <taxon>Ephydroidea</taxon>
        <taxon>Drosophilidae</taxon>
        <taxon>Drosophila</taxon>
        <taxon>Sophophora</taxon>
    </lineage>
</organism>
<reference evidence="3 4" key="1">
    <citation type="journal article" date="2007" name="Nature">
        <title>Evolution of genes and genomes on the Drosophila phylogeny.</title>
        <authorList>
            <consortium name="Drosophila 12 Genomes Consortium"/>
            <person name="Clark A.G."/>
            <person name="Eisen M.B."/>
            <person name="Smith D.R."/>
            <person name="Bergman C.M."/>
            <person name="Oliver B."/>
            <person name="Markow T.A."/>
            <person name="Kaufman T.C."/>
            <person name="Kellis M."/>
            <person name="Gelbart W."/>
            <person name="Iyer V.N."/>
            <person name="Pollard D.A."/>
            <person name="Sackton T.B."/>
            <person name="Larracuente A.M."/>
            <person name="Singh N.D."/>
            <person name="Abad J.P."/>
            <person name="Abt D.N."/>
            <person name="Adryan B."/>
            <person name="Aguade M."/>
            <person name="Akashi H."/>
            <person name="Anderson W.W."/>
            <person name="Aquadro C.F."/>
            <person name="Ardell D.H."/>
            <person name="Arguello R."/>
            <person name="Artieri C.G."/>
            <person name="Barbash D.A."/>
            <person name="Barker D."/>
            <person name="Barsanti P."/>
            <person name="Batterham P."/>
            <person name="Batzoglou S."/>
            <person name="Begun D."/>
            <person name="Bhutkar A."/>
            <person name="Blanco E."/>
            <person name="Bosak S.A."/>
            <person name="Bradley R.K."/>
            <person name="Brand A.D."/>
            <person name="Brent M.R."/>
            <person name="Brooks A.N."/>
            <person name="Brown R.H."/>
            <person name="Butlin R.K."/>
            <person name="Caggese C."/>
            <person name="Calvi B.R."/>
            <person name="Bernardo de Carvalho A."/>
            <person name="Caspi A."/>
            <person name="Castrezana S."/>
            <person name="Celniker S.E."/>
            <person name="Chang J.L."/>
            <person name="Chapple C."/>
            <person name="Chatterji S."/>
            <person name="Chinwalla A."/>
            <person name="Civetta A."/>
            <person name="Clifton S.W."/>
            <person name="Comeron J.M."/>
            <person name="Costello J.C."/>
            <person name="Coyne J.A."/>
            <person name="Daub J."/>
            <person name="David R.G."/>
            <person name="Delcher A.L."/>
            <person name="Delehaunty K."/>
            <person name="Do C.B."/>
            <person name="Ebling H."/>
            <person name="Edwards K."/>
            <person name="Eickbush T."/>
            <person name="Evans J.D."/>
            <person name="Filipski A."/>
            <person name="Findeiss S."/>
            <person name="Freyhult E."/>
            <person name="Fulton L."/>
            <person name="Fulton R."/>
            <person name="Garcia A.C."/>
            <person name="Gardiner A."/>
            <person name="Garfield D.A."/>
            <person name="Garvin B.E."/>
            <person name="Gibson G."/>
            <person name="Gilbert D."/>
            <person name="Gnerre S."/>
            <person name="Godfrey J."/>
            <person name="Good R."/>
            <person name="Gotea V."/>
            <person name="Gravely B."/>
            <person name="Greenberg A.J."/>
            <person name="Griffiths-Jones S."/>
            <person name="Gross S."/>
            <person name="Guigo R."/>
            <person name="Gustafson E.A."/>
            <person name="Haerty W."/>
            <person name="Hahn M.W."/>
            <person name="Halligan D.L."/>
            <person name="Halpern A.L."/>
            <person name="Halter G.M."/>
            <person name="Han M.V."/>
            <person name="Heger A."/>
            <person name="Hillier L."/>
            <person name="Hinrichs A.S."/>
            <person name="Holmes I."/>
            <person name="Hoskins R.A."/>
            <person name="Hubisz M.J."/>
            <person name="Hultmark D."/>
            <person name="Huntley M.A."/>
            <person name="Jaffe D.B."/>
            <person name="Jagadeeshan S."/>
            <person name="Jeck W.R."/>
            <person name="Johnson J."/>
            <person name="Jones C.D."/>
            <person name="Jordan W.C."/>
            <person name="Karpen G.H."/>
            <person name="Kataoka E."/>
            <person name="Keightley P.D."/>
            <person name="Kheradpour P."/>
            <person name="Kirkness E.F."/>
            <person name="Koerich L.B."/>
            <person name="Kristiansen K."/>
            <person name="Kudrna D."/>
            <person name="Kulathinal R.J."/>
            <person name="Kumar S."/>
            <person name="Kwok R."/>
            <person name="Lander E."/>
            <person name="Langley C.H."/>
            <person name="Lapoint R."/>
            <person name="Lazzaro B.P."/>
            <person name="Lee S.J."/>
            <person name="Levesque L."/>
            <person name="Li R."/>
            <person name="Lin C.F."/>
            <person name="Lin M.F."/>
            <person name="Lindblad-Toh K."/>
            <person name="Llopart A."/>
            <person name="Long M."/>
            <person name="Low L."/>
            <person name="Lozovsky E."/>
            <person name="Lu J."/>
            <person name="Luo M."/>
            <person name="Machado C.A."/>
            <person name="Makalowski W."/>
            <person name="Marzo M."/>
            <person name="Matsuda M."/>
            <person name="Matzkin L."/>
            <person name="McAllister B."/>
            <person name="McBride C.S."/>
            <person name="McKernan B."/>
            <person name="McKernan K."/>
            <person name="Mendez-Lago M."/>
            <person name="Minx P."/>
            <person name="Mollenhauer M.U."/>
            <person name="Montooth K."/>
            <person name="Mount S.M."/>
            <person name="Mu X."/>
            <person name="Myers E."/>
            <person name="Negre B."/>
            <person name="Newfeld S."/>
            <person name="Nielsen R."/>
            <person name="Noor M.A."/>
            <person name="O'Grady P."/>
            <person name="Pachter L."/>
            <person name="Papaceit M."/>
            <person name="Parisi M.J."/>
            <person name="Parisi M."/>
            <person name="Parts L."/>
            <person name="Pedersen J.S."/>
            <person name="Pesole G."/>
            <person name="Phillippy A.M."/>
            <person name="Ponting C.P."/>
            <person name="Pop M."/>
            <person name="Porcelli D."/>
            <person name="Powell J.R."/>
            <person name="Prohaska S."/>
            <person name="Pruitt K."/>
            <person name="Puig M."/>
            <person name="Quesneville H."/>
            <person name="Ram K.R."/>
            <person name="Rand D."/>
            <person name="Rasmussen M.D."/>
            <person name="Reed L.K."/>
            <person name="Reenan R."/>
            <person name="Reily A."/>
            <person name="Remington K.A."/>
            <person name="Rieger T.T."/>
            <person name="Ritchie M.G."/>
            <person name="Robin C."/>
            <person name="Rogers Y.H."/>
            <person name="Rohde C."/>
            <person name="Rozas J."/>
            <person name="Rubenfield M.J."/>
            <person name="Ruiz A."/>
            <person name="Russo S."/>
            <person name="Salzberg S.L."/>
            <person name="Sanchez-Gracia A."/>
            <person name="Saranga D.J."/>
            <person name="Sato H."/>
            <person name="Schaeffer S.W."/>
            <person name="Schatz M.C."/>
            <person name="Schlenke T."/>
            <person name="Schwartz R."/>
            <person name="Segarra C."/>
            <person name="Singh R.S."/>
            <person name="Sirot L."/>
            <person name="Sirota M."/>
            <person name="Sisneros N.B."/>
            <person name="Smith C.D."/>
            <person name="Smith T.F."/>
            <person name="Spieth J."/>
            <person name="Stage D.E."/>
            <person name="Stark A."/>
            <person name="Stephan W."/>
            <person name="Strausberg R.L."/>
            <person name="Strempel S."/>
            <person name="Sturgill D."/>
            <person name="Sutton G."/>
            <person name="Sutton G.G."/>
            <person name="Tao W."/>
            <person name="Teichmann S."/>
            <person name="Tobari Y.N."/>
            <person name="Tomimura Y."/>
            <person name="Tsolas J.M."/>
            <person name="Valente V.L."/>
            <person name="Venter E."/>
            <person name="Venter J.C."/>
            <person name="Vicario S."/>
            <person name="Vieira F.G."/>
            <person name="Vilella A.J."/>
            <person name="Villasante A."/>
            <person name="Walenz B."/>
            <person name="Wang J."/>
            <person name="Wasserman M."/>
            <person name="Watts T."/>
            <person name="Wilson D."/>
            <person name="Wilson R.K."/>
            <person name="Wing R.A."/>
            <person name="Wolfner M.F."/>
            <person name="Wong A."/>
            <person name="Wong G.K."/>
            <person name="Wu C.I."/>
            <person name="Wu G."/>
            <person name="Yamamoto D."/>
            <person name="Yang H.P."/>
            <person name="Yang S.P."/>
            <person name="Yorke J.A."/>
            <person name="Yoshida K."/>
            <person name="Zdobnov E."/>
            <person name="Zhang P."/>
            <person name="Zhang Y."/>
            <person name="Zimin A.V."/>
            <person name="Baldwin J."/>
            <person name="Abdouelleil A."/>
            <person name="Abdulkadir J."/>
            <person name="Abebe A."/>
            <person name="Abera B."/>
            <person name="Abreu J."/>
            <person name="Acer S.C."/>
            <person name="Aftuck L."/>
            <person name="Alexander A."/>
            <person name="An P."/>
            <person name="Anderson E."/>
            <person name="Anderson S."/>
            <person name="Arachi H."/>
            <person name="Azer M."/>
            <person name="Bachantsang P."/>
            <person name="Barry A."/>
            <person name="Bayul T."/>
            <person name="Berlin A."/>
            <person name="Bessette D."/>
            <person name="Bloom T."/>
            <person name="Blye J."/>
            <person name="Boguslavskiy L."/>
            <person name="Bonnet C."/>
            <person name="Boukhgalter B."/>
            <person name="Bourzgui I."/>
            <person name="Brown A."/>
            <person name="Cahill P."/>
            <person name="Channer S."/>
            <person name="Cheshatsang Y."/>
            <person name="Chuda L."/>
            <person name="Citroen M."/>
            <person name="Collymore A."/>
            <person name="Cooke P."/>
            <person name="Costello M."/>
            <person name="D'Aco K."/>
            <person name="Daza R."/>
            <person name="De Haan G."/>
            <person name="DeGray S."/>
            <person name="DeMaso C."/>
            <person name="Dhargay N."/>
            <person name="Dooley K."/>
            <person name="Dooley E."/>
            <person name="Doricent M."/>
            <person name="Dorje P."/>
            <person name="Dorjee K."/>
            <person name="Dupes A."/>
            <person name="Elong R."/>
            <person name="Falk J."/>
            <person name="Farina A."/>
            <person name="Faro S."/>
            <person name="Ferguson D."/>
            <person name="Fisher S."/>
            <person name="Foley C.D."/>
            <person name="Franke A."/>
            <person name="Friedrich D."/>
            <person name="Gadbois L."/>
            <person name="Gearin G."/>
            <person name="Gearin C.R."/>
            <person name="Giannoukos G."/>
            <person name="Goode T."/>
            <person name="Graham J."/>
            <person name="Grandbois E."/>
            <person name="Grewal S."/>
            <person name="Gyaltsen K."/>
            <person name="Hafez N."/>
            <person name="Hagos B."/>
            <person name="Hall J."/>
            <person name="Henson C."/>
            <person name="Hollinger A."/>
            <person name="Honan T."/>
            <person name="Huard M.D."/>
            <person name="Hughes L."/>
            <person name="Hurhula B."/>
            <person name="Husby M.E."/>
            <person name="Kamat A."/>
            <person name="Kanga B."/>
            <person name="Kashin S."/>
            <person name="Khazanovich D."/>
            <person name="Kisner P."/>
            <person name="Lance K."/>
            <person name="Lara M."/>
            <person name="Lee W."/>
            <person name="Lennon N."/>
            <person name="Letendre F."/>
            <person name="LeVine R."/>
            <person name="Lipovsky A."/>
            <person name="Liu X."/>
            <person name="Liu J."/>
            <person name="Liu S."/>
            <person name="Lokyitsang T."/>
            <person name="Lokyitsang Y."/>
            <person name="Lubonja R."/>
            <person name="Lui A."/>
            <person name="MacDonald P."/>
            <person name="Magnisalis V."/>
            <person name="Maru K."/>
            <person name="Matthews C."/>
            <person name="McCusker W."/>
            <person name="McDonough S."/>
            <person name="Mehta T."/>
            <person name="Meldrim J."/>
            <person name="Meneus L."/>
            <person name="Mihai O."/>
            <person name="Mihalev A."/>
            <person name="Mihova T."/>
            <person name="Mittelman R."/>
            <person name="Mlenga V."/>
            <person name="Montmayeur A."/>
            <person name="Mulrain L."/>
            <person name="Navidi A."/>
            <person name="Naylor J."/>
            <person name="Negash T."/>
            <person name="Nguyen T."/>
            <person name="Nguyen N."/>
            <person name="Nicol R."/>
            <person name="Norbu C."/>
            <person name="Norbu N."/>
            <person name="Novod N."/>
            <person name="O'Neill B."/>
            <person name="Osman S."/>
            <person name="Markiewicz E."/>
            <person name="Oyono O.L."/>
            <person name="Patti C."/>
            <person name="Phunkhang P."/>
            <person name="Pierre F."/>
            <person name="Priest M."/>
            <person name="Raghuraman S."/>
            <person name="Rege F."/>
            <person name="Reyes R."/>
            <person name="Rise C."/>
            <person name="Rogov P."/>
            <person name="Ross K."/>
            <person name="Ryan E."/>
            <person name="Settipalli S."/>
            <person name="Shea T."/>
            <person name="Sherpa N."/>
            <person name="Shi L."/>
            <person name="Shih D."/>
            <person name="Sparrow T."/>
            <person name="Spaulding J."/>
            <person name="Stalker J."/>
            <person name="Stange-Thomann N."/>
            <person name="Stavropoulos S."/>
            <person name="Stone C."/>
            <person name="Strader C."/>
            <person name="Tesfaye S."/>
            <person name="Thomson T."/>
            <person name="Thoulutsang Y."/>
            <person name="Thoulutsang D."/>
            <person name="Topham K."/>
            <person name="Topping I."/>
            <person name="Tsamla T."/>
            <person name="Vassiliev H."/>
            <person name="Vo A."/>
            <person name="Wangchuk T."/>
            <person name="Wangdi T."/>
            <person name="Weiand M."/>
            <person name="Wilkinson J."/>
            <person name="Wilson A."/>
            <person name="Yadav S."/>
            <person name="Young G."/>
            <person name="Yu Q."/>
            <person name="Zembek L."/>
            <person name="Zhong D."/>
            <person name="Zimmer A."/>
            <person name="Zwirko Z."/>
            <person name="Jaffe D.B."/>
            <person name="Alvarez P."/>
            <person name="Brockman W."/>
            <person name="Butler J."/>
            <person name="Chin C."/>
            <person name="Gnerre S."/>
            <person name="Grabherr M."/>
            <person name="Kleber M."/>
            <person name="Mauceli E."/>
            <person name="MacCallum I."/>
        </authorList>
    </citation>
    <scope>NUCLEOTIDE SEQUENCE [LARGE SCALE GENOMIC DNA]</scope>
    <source>
        <strain evidence="3 4">TSC#14021-0224.01</strain>
    </source>
</reference>
<feature type="signal peptide" evidence="1">
    <location>
        <begin position="1"/>
        <end position="22"/>
    </location>
</feature>
<dbReference type="InterPro" id="IPR006149">
    <property type="entry name" value="EB_dom"/>
</dbReference>
<dbReference type="HOGENOM" id="CLU_072901_0_0_1"/>